<reference evidence="3 4" key="1">
    <citation type="journal article" date="2023" name="Commun. Biol.">
        <title>Reorganization of the ancestral sex-determining regions during the evolution of trioecy in Pleodorina starrii.</title>
        <authorList>
            <person name="Takahashi K."/>
            <person name="Suzuki S."/>
            <person name="Kawai-Toyooka H."/>
            <person name="Yamamoto K."/>
            <person name="Hamaji T."/>
            <person name="Ootsuki R."/>
            <person name="Yamaguchi H."/>
            <person name="Kawachi M."/>
            <person name="Higashiyama T."/>
            <person name="Nozaki H."/>
        </authorList>
    </citation>
    <scope>NUCLEOTIDE SEQUENCE [LARGE SCALE GENOMIC DNA]</scope>
    <source>
        <strain evidence="3 4">NIES-4479</strain>
    </source>
</reference>
<feature type="region of interest" description="Disordered" evidence="2">
    <location>
        <begin position="480"/>
        <end position="527"/>
    </location>
</feature>
<feature type="compositionally biased region" description="Low complexity" evidence="2">
    <location>
        <begin position="959"/>
        <end position="981"/>
    </location>
</feature>
<dbReference type="AlphaFoldDB" id="A0A9W6F8N0"/>
<gene>
    <name evidence="3" type="primary">PLESTB002366</name>
    <name evidence="3" type="ORF">PLESTB_001529100</name>
</gene>
<feature type="compositionally biased region" description="Low complexity" evidence="2">
    <location>
        <begin position="443"/>
        <end position="458"/>
    </location>
</feature>
<sequence length="1081" mass="114923">MPEPQPQYVCGSRLPLLFENVESGYLLWFEVPGQNGDMEKEFIDPPVQYAPEGRHVWPHTCRQLLDVANPYCVAVTEVMTVVFPADWAPFKAHWAHYTREFIRTAAAVPPILPEAGRGSLSEAQARNAHRLWSVLTRCYFHGLPRPAGDPQDPALGAWRKAAHWLHRLVGKAGWHKDGPVFKALAAWVQSMRKRLKRAFPTIIAAPAAAAAAAGGPAGGGATPTGCVRRTLRARGELRAADASAFIPIYPRHVSGGFSDNRIKLSLHGIRRRPIIRGACGVPKDCKPDGENCALAYGVPADVVLSFLEADGEALEQLSKEECKKVLREFAATVLKSDKAELNPDHAALNYPRYLAACVEGWDRVVEVVPLWVAAAATFGGGGAGAAPGQPGPAQMALPIFDFEQCLQQLLGMERLQQPLQLPQVRQPAARADDPSQDSTQREAAVPSPTGASASAGPTAASAAAGAGADVAPVHGAPAPGGAGAGGGAAVAAGPSESGAASPAATGAQPRNRKQQATQGPRGRGGQLKRLRTAQEEPLAQRLPEQQQQQQQPRSLALRLLPGVTAQGACGAVAPGAAVDIGVAAGGGMSGVQGWLGPSASPAVANPPAASPLATGGAFKAAPFSYSYSSGVSPASTASAVLQILRHLQLPLEQQQMLQQLLVLSATGDSTAGGFAAGIATSNTVNGSSTGPPPEATASLPQLLECWMLQAQQQMLQAQQQMLQAQQQMLQAQHMQQQAQQQMLQAQQQMQQAHQQMQQAPHMQQQAQQQMLQAHQQMQQAHQQMQQAPHMQQQAHQQMLQAHQQMQQAQQQMQQAHQQMQQAQDMQQQAQQQMQQAHQQMQQAHQQMLQAQQIQQQAQQMQLQDNPAGPIAAAGYDSVTAFGFRIDGCTCPASAAQSQLIPQHQQVPQCQQQMHMQPTQPQQPQAPSPGSSASAGSFTFYNSPSTLHGSISGPAPMTTPPQFQLQAQQQPLQQQLQAQQLLESASSSTAPQSAVPPTVGSPPLEHAPPEAALGAGLQHPLHQLPPLQLPQQDDAGGFFPGTSGGDDFGGGGLTDDDDLPRLLSEQLSEDFPDFPFDAEPWS</sequence>
<evidence type="ECO:0000313" key="4">
    <source>
        <dbReference type="Proteomes" id="UP001165080"/>
    </source>
</evidence>
<evidence type="ECO:0000256" key="2">
    <source>
        <dbReference type="SAM" id="MobiDB-lite"/>
    </source>
</evidence>
<evidence type="ECO:0000313" key="3">
    <source>
        <dbReference type="EMBL" id="GLC59746.1"/>
    </source>
</evidence>
<comment type="caution">
    <text evidence="3">The sequence shown here is derived from an EMBL/GenBank/DDBJ whole genome shotgun (WGS) entry which is preliminary data.</text>
</comment>
<feature type="coiled-coil region" evidence="1">
    <location>
        <begin position="707"/>
        <end position="863"/>
    </location>
</feature>
<evidence type="ECO:0000256" key="1">
    <source>
        <dbReference type="SAM" id="Coils"/>
    </source>
</evidence>
<dbReference type="Proteomes" id="UP001165080">
    <property type="component" value="Unassembled WGS sequence"/>
</dbReference>
<feature type="compositionally biased region" description="Polar residues" evidence="2">
    <location>
        <begin position="929"/>
        <end position="948"/>
    </location>
</feature>
<feature type="compositionally biased region" description="Low complexity" evidence="2">
    <location>
        <begin position="905"/>
        <end position="928"/>
    </location>
</feature>
<keyword evidence="1" id="KW-0175">Coiled coil</keyword>
<keyword evidence="4" id="KW-1185">Reference proteome</keyword>
<accession>A0A9W6F8N0</accession>
<organism evidence="3 4">
    <name type="scientific">Pleodorina starrii</name>
    <dbReference type="NCBI Taxonomy" id="330485"/>
    <lineage>
        <taxon>Eukaryota</taxon>
        <taxon>Viridiplantae</taxon>
        <taxon>Chlorophyta</taxon>
        <taxon>core chlorophytes</taxon>
        <taxon>Chlorophyceae</taxon>
        <taxon>CS clade</taxon>
        <taxon>Chlamydomonadales</taxon>
        <taxon>Volvocaceae</taxon>
        <taxon>Pleodorina</taxon>
    </lineage>
</organism>
<protein>
    <submittedName>
        <fullName evidence="3">Uncharacterized protein</fullName>
    </submittedName>
</protein>
<feature type="compositionally biased region" description="Gly residues" evidence="2">
    <location>
        <begin position="1037"/>
        <end position="1052"/>
    </location>
</feature>
<feature type="compositionally biased region" description="Polar residues" evidence="2">
    <location>
        <begin position="982"/>
        <end position="991"/>
    </location>
</feature>
<feature type="compositionally biased region" description="Low complexity" evidence="2">
    <location>
        <begin position="489"/>
        <end position="507"/>
    </location>
</feature>
<feature type="region of interest" description="Disordered" evidence="2">
    <location>
        <begin position="423"/>
        <end position="458"/>
    </location>
</feature>
<name>A0A9W6F8N0_9CHLO</name>
<feature type="compositionally biased region" description="Low complexity" evidence="2">
    <location>
        <begin position="1008"/>
        <end position="1036"/>
    </location>
</feature>
<feature type="region of interest" description="Disordered" evidence="2">
    <location>
        <begin position="905"/>
        <end position="1081"/>
    </location>
</feature>
<dbReference type="EMBL" id="BRXU01000029">
    <property type="protein sequence ID" value="GLC59746.1"/>
    <property type="molecule type" value="Genomic_DNA"/>
</dbReference>
<proteinExistence type="predicted"/>